<dbReference type="Pfam" id="PF04978">
    <property type="entry name" value="MST"/>
    <property type="match status" value="1"/>
</dbReference>
<protein>
    <submittedName>
        <fullName evidence="1">DinB family protein</fullName>
    </submittedName>
</protein>
<dbReference type="InterPro" id="IPR034660">
    <property type="entry name" value="DinB/YfiT-like"/>
</dbReference>
<evidence type="ECO:0000313" key="2">
    <source>
        <dbReference type="Proteomes" id="UP000285376"/>
    </source>
</evidence>
<dbReference type="EMBL" id="QWLM01000028">
    <property type="protein sequence ID" value="RHW42992.1"/>
    <property type="molecule type" value="Genomic_DNA"/>
</dbReference>
<dbReference type="RefSeq" id="WP_118915120.1">
    <property type="nucleotide sequence ID" value="NZ_CBCRVH010000028.1"/>
</dbReference>
<dbReference type="Gene3D" id="1.20.120.450">
    <property type="entry name" value="dinb family like domain"/>
    <property type="match status" value="1"/>
</dbReference>
<gene>
    <name evidence="1" type="ORF">D1832_14640</name>
</gene>
<reference evidence="1 2" key="1">
    <citation type="submission" date="2018-08" db="EMBL/GenBank/DDBJ databases">
        <title>Whole genome sequence analysis of Dermacoccus abyssi bacteria isolated from Deep Mariana trench Micromonospora spp reveals genes involved in the environmental adaptation and production of secondary metabolites.</title>
        <authorList>
            <person name="Abdel-Mageed W.M."/>
            <person name="Lehri B."/>
            <person name="Nouioui I."/>
            <person name="Goodfellow I."/>
            <person name="Jaspars M."/>
            <person name="Karlyshev A."/>
        </authorList>
    </citation>
    <scope>NUCLEOTIDE SEQUENCE [LARGE SCALE GENOMIC DNA]</scope>
    <source>
        <strain evidence="1 2">MT1.1</strain>
    </source>
</reference>
<name>A0A417YZ90_9MICO</name>
<sequence>MDERAVLIAYLEKQRGHVRASLEGLDDNAARRAPLPSGWSLLGVVHHLALDVERFWFRWVMAGEGVRLADDAWQVPGRETLATVLDLYERECRAADAVIAAMSLEARPLQWRDAWGPCHVENLRDALLHVITETATHAGHLDAARELIDGRQHLVLE</sequence>
<dbReference type="SUPFAM" id="SSF109854">
    <property type="entry name" value="DinB/YfiT-like putative metalloenzymes"/>
    <property type="match status" value="1"/>
</dbReference>
<comment type="caution">
    <text evidence="1">The sequence shown here is derived from an EMBL/GenBank/DDBJ whole genome shotgun (WGS) entry which is preliminary data.</text>
</comment>
<dbReference type="Proteomes" id="UP000285376">
    <property type="component" value="Unassembled WGS sequence"/>
</dbReference>
<dbReference type="AlphaFoldDB" id="A0A417YZ90"/>
<proteinExistence type="predicted"/>
<organism evidence="1 2">
    <name type="scientific">Dermacoccus abyssi</name>
    <dbReference type="NCBI Taxonomy" id="322596"/>
    <lineage>
        <taxon>Bacteria</taxon>
        <taxon>Bacillati</taxon>
        <taxon>Actinomycetota</taxon>
        <taxon>Actinomycetes</taxon>
        <taxon>Micrococcales</taxon>
        <taxon>Dermacoccaceae</taxon>
        <taxon>Dermacoccus</taxon>
    </lineage>
</organism>
<accession>A0A417YZ90</accession>
<dbReference type="InterPro" id="IPR007061">
    <property type="entry name" value="MST-like"/>
</dbReference>
<evidence type="ECO:0000313" key="1">
    <source>
        <dbReference type="EMBL" id="RHW42992.1"/>
    </source>
</evidence>